<feature type="signal peptide" evidence="1">
    <location>
        <begin position="1"/>
        <end position="27"/>
    </location>
</feature>
<comment type="caution">
    <text evidence="2">The sequence shown here is derived from an EMBL/GenBank/DDBJ whole genome shotgun (WGS) entry which is preliminary data.</text>
</comment>
<keyword evidence="3" id="KW-1185">Reference proteome</keyword>
<keyword evidence="1" id="KW-0732">Signal</keyword>
<dbReference type="RefSeq" id="WP_302913234.1">
    <property type="nucleotide sequence ID" value="NZ_JAUMSQ010000025.1"/>
</dbReference>
<evidence type="ECO:0000313" key="3">
    <source>
        <dbReference type="Proteomes" id="UP001168823"/>
    </source>
</evidence>
<feature type="chain" id="PRO_5047021082" description="DUF4333 domain-containing protein" evidence="1">
    <location>
        <begin position="28"/>
        <end position="106"/>
    </location>
</feature>
<reference evidence="2" key="1">
    <citation type="submission" date="2023-07" db="EMBL/GenBank/DDBJ databases">
        <title>Mycolicibacterium sp. nov., a novel bacterial species.</title>
        <authorList>
            <person name="Cao Y."/>
        </authorList>
    </citation>
    <scope>NUCLEOTIDE SEQUENCE</scope>
    <source>
        <strain evidence="2">KC 300</strain>
    </source>
</reference>
<evidence type="ECO:0008006" key="4">
    <source>
        <dbReference type="Google" id="ProtNLM"/>
    </source>
</evidence>
<evidence type="ECO:0000313" key="2">
    <source>
        <dbReference type="EMBL" id="MDO3635284.1"/>
    </source>
</evidence>
<organism evidence="2 3">
    <name type="scientific">Mycolicibacterium arseniciresistens</name>
    <dbReference type="NCBI Taxonomy" id="3062257"/>
    <lineage>
        <taxon>Bacteria</taxon>
        <taxon>Bacillati</taxon>
        <taxon>Actinomycetota</taxon>
        <taxon>Actinomycetes</taxon>
        <taxon>Mycobacteriales</taxon>
        <taxon>Mycobacteriaceae</taxon>
        <taxon>Mycolicibacterium</taxon>
    </lineage>
</organism>
<accession>A0ABT8UBW9</accession>
<gene>
    <name evidence="2" type="ORF">Q2100_05955</name>
</gene>
<proteinExistence type="predicted"/>
<dbReference type="Proteomes" id="UP001168823">
    <property type="component" value="Unassembled WGS sequence"/>
</dbReference>
<protein>
    <recommendedName>
        <fullName evidence="4">DUF4333 domain-containing protein</fullName>
    </recommendedName>
</protein>
<sequence>MNAKTALGAAVLAMCGVLAVPAGLASAEETALETITRYEDAGYTVNIDRIGSAPLDQCTVTGIRNPQETIRLEPNNGQYRWWDDDYDDRLIEVVVRTISVSLNCSR</sequence>
<evidence type="ECO:0000256" key="1">
    <source>
        <dbReference type="SAM" id="SignalP"/>
    </source>
</evidence>
<dbReference type="EMBL" id="JAUMSQ010000025">
    <property type="protein sequence ID" value="MDO3635284.1"/>
    <property type="molecule type" value="Genomic_DNA"/>
</dbReference>
<name>A0ABT8UBW9_9MYCO</name>